<dbReference type="PANTHER" id="PTHR30373">
    <property type="entry name" value="UPF0603 PROTEIN YGCG"/>
    <property type="match status" value="1"/>
</dbReference>
<proteinExistence type="predicted"/>
<keyword evidence="3" id="KW-0732">Signal</keyword>
<dbReference type="EMBL" id="AP021857">
    <property type="protein sequence ID" value="BBO19861.1"/>
    <property type="molecule type" value="Genomic_DNA"/>
</dbReference>
<keyword evidence="2" id="KW-0812">Transmembrane</keyword>
<accession>A0A809S2S4</accession>
<evidence type="ECO:0000259" key="4">
    <source>
        <dbReference type="Pfam" id="PF04536"/>
    </source>
</evidence>
<evidence type="ECO:0000256" key="1">
    <source>
        <dbReference type="SAM" id="MobiDB-lite"/>
    </source>
</evidence>
<dbReference type="AlphaFoldDB" id="A0A809S2S4"/>
<dbReference type="Gene3D" id="3.10.310.50">
    <property type="match status" value="1"/>
</dbReference>
<name>A0A809S2S4_9PROT</name>
<feature type="domain" description="TPM" evidence="4">
    <location>
        <begin position="29"/>
        <end position="151"/>
    </location>
</feature>
<keyword evidence="2" id="KW-1133">Transmembrane helix</keyword>
<protein>
    <recommendedName>
        <fullName evidence="4">TPM domain-containing protein</fullName>
    </recommendedName>
</protein>
<feature type="region of interest" description="Disordered" evidence="1">
    <location>
        <begin position="283"/>
        <end position="314"/>
    </location>
</feature>
<keyword evidence="2" id="KW-0472">Membrane</keyword>
<evidence type="ECO:0000313" key="6">
    <source>
        <dbReference type="Proteomes" id="UP000662914"/>
    </source>
</evidence>
<sequence length="314" mass="32843">MRRPWLFLAAGLVALAAAAAEVPYLSGRVVDNAEILGKDTKQKLTAQLKAHEAETTNQIAVLTVPSLEGESVESYAEQVFNAWKLGQKGKDNGVLLLVAPGERRMRIEVGYGLEGTLTDVAASRIVRNVMTPRFKEGNFDAGVAEGVAAVIGQLTGGAEIPADAPQSGAERKSDNFFDGPDLSITERILIGAFIFGIIGLFTVLGVLTPGMGWFLYFFLIPFWAMFPIVVVGTKGALWLLGTYLVAFPVAKILVSRMPWYEKAKNDIKTKGSARIGGFTVGGSSGGSSWSSGSSGGGFSGGGGSSGGGGASGSW</sequence>
<feature type="transmembrane region" description="Helical" evidence="2">
    <location>
        <begin position="213"/>
        <end position="230"/>
    </location>
</feature>
<reference evidence="5" key="1">
    <citation type="journal article" name="DNA Res.">
        <title>The physiological potential of anammox bacteria as revealed by their core genome structure.</title>
        <authorList>
            <person name="Okubo T."/>
            <person name="Toyoda A."/>
            <person name="Fukuhara K."/>
            <person name="Uchiyama I."/>
            <person name="Harigaya Y."/>
            <person name="Kuroiwa M."/>
            <person name="Suzuki T."/>
            <person name="Murakami Y."/>
            <person name="Suwa Y."/>
            <person name="Takami H."/>
        </authorList>
    </citation>
    <scope>NUCLEOTIDE SEQUENCE</scope>
    <source>
        <strain evidence="5">317325-3</strain>
    </source>
</reference>
<feature type="transmembrane region" description="Helical" evidence="2">
    <location>
        <begin position="236"/>
        <end position="254"/>
    </location>
</feature>
<dbReference type="KEGG" id="ddz:DSYM_05600"/>
<organism evidence="5 6">
    <name type="scientific">Candidatus Desulfobacillus denitrificans</name>
    <dbReference type="NCBI Taxonomy" id="2608985"/>
    <lineage>
        <taxon>Bacteria</taxon>
        <taxon>Pseudomonadati</taxon>
        <taxon>Pseudomonadota</taxon>
        <taxon>Betaproteobacteria</taxon>
        <taxon>Candidatus Desulfobacillus</taxon>
    </lineage>
</organism>
<feature type="signal peptide" evidence="3">
    <location>
        <begin position="1"/>
        <end position="19"/>
    </location>
</feature>
<evidence type="ECO:0000313" key="5">
    <source>
        <dbReference type="EMBL" id="BBO19861.1"/>
    </source>
</evidence>
<feature type="chain" id="PRO_5035239942" description="TPM domain-containing protein" evidence="3">
    <location>
        <begin position="20"/>
        <end position="314"/>
    </location>
</feature>
<dbReference type="Pfam" id="PF04536">
    <property type="entry name" value="TPM_phosphatase"/>
    <property type="match status" value="1"/>
</dbReference>
<evidence type="ECO:0000256" key="2">
    <source>
        <dbReference type="SAM" id="Phobius"/>
    </source>
</evidence>
<dbReference type="InterPro" id="IPR007621">
    <property type="entry name" value="TPM_dom"/>
</dbReference>
<evidence type="ECO:0000256" key="3">
    <source>
        <dbReference type="SAM" id="SignalP"/>
    </source>
</evidence>
<gene>
    <name evidence="5" type="ORF">DSYM_05600</name>
</gene>
<dbReference type="Proteomes" id="UP000662914">
    <property type="component" value="Chromosome"/>
</dbReference>
<feature type="transmembrane region" description="Helical" evidence="2">
    <location>
        <begin position="188"/>
        <end position="206"/>
    </location>
</feature>
<feature type="compositionally biased region" description="Gly residues" evidence="1">
    <location>
        <begin position="293"/>
        <end position="314"/>
    </location>
</feature>
<dbReference type="PANTHER" id="PTHR30373:SF2">
    <property type="entry name" value="UPF0603 PROTEIN YGCG"/>
    <property type="match status" value="1"/>
</dbReference>